<organism evidence="1">
    <name type="scientific">Singulisphaera sp. Ch08</name>
    <dbReference type="NCBI Taxonomy" id="3120278"/>
    <lineage>
        <taxon>Bacteria</taxon>
        <taxon>Pseudomonadati</taxon>
        <taxon>Planctomycetota</taxon>
        <taxon>Planctomycetia</taxon>
        <taxon>Isosphaerales</taxon>
        <taxon>Isosphaeraceae</taxon>
        <taxon>Singulisphaera</taxon>
    </lineage>
</organism>
<name>A0AAU7CSE1_9BACT</name>
<reference evidence="1" key="1">
    <citation type="submission" date="2024-05" db="EMBL/GenBank/DDBJ databases">
        <title>Planctomycetes of the genus Singulisphaera possess chitinolytic capabilities.</title>
        <authorList>
            <person name="Ivanova A."/>
        </authorList>
    </citation>
    <scope>NUCLEOTIDE SEQUENCE</scope>
    <source>
        <strain evidence="1">Ch08T</strain>
    </source>
</reference>
<protein>
    <submittedName>
        <fullName evidence="1">Uncharacterized protein</fullName>
    </submittedName>
</protein>
<evidence type="ECO:0000313" key="1">
    <source>
        <dbReference type="EMBL" id="XBH07888.1"/>
    </source>
</evidence>
<gene>
    <name evidence="1" type="ORF">V5E97_18205</name>
</gene>
<dbReference type="EMBL" id="CP155447">
    <property type="protein sequence ID" value="XBH07888.1"/>
    <property type="molecule type" value="Genomic_DNA"/>
</dbReference>
<accession>A0AAU7CSE1</accession>
<sequence>MPHEAITIVDEGRNVVATGLVEFLGDCYSGSVNVDRMSDSFQKMFVEYEDVVNNQTFSILDQIEDRISSIRFSAIFEGGSEFPVKDLQIFPKGGTLSFKA</sequence>
<proteinExistence type="predicted"/>
<dbReference type="RefSeq" id="WP_406700727.1">
    <property type="nucleotide sequence ID" value="NZ_CP155447.1"/>
</dbReference>
<dbReference type="AlphaFoldDB" id="A0AAU7CSE1"/>